<dbReference type="Proteomes" id="UP000786811">
    <property type="component" value="Unassembled WGS sequence"/>
</dbReference>
<sequence length="106" mass="11701">MSKSIDRIIILVFILLNVTSYFVGLTHLSEGVSYSALLVQACGGTVSAVTPLVVDSQLKTPQHRQAATTGTTQRTVDLTRIYTDKSLKIPPQLWHPNHLINPIKVY</sequence>
<evidence type="ECO:0000313" key="3">
    <source>
        <dbReference type="Proteomes" id="UP000786811"/>
    </source>
</evidence>
<evidence type="ECO:0000256" key="1">
    <source>
        <dbReference type="SAM" id="Phobius"/>
    </source>
</evidence>
<organism evidence="2 3">
    <name type="scientific">Cotesia congregata</name>
    <name type="common">Parasitoid wasp</name>
    <name type="synonym">Apanteles congregatus</name>
    <dbReference type="NCBI Taxonomy" id="51543"/>
    <lineage>
        <taxon>Eukaryota</taxon>
        <taxon>Metazoa</taxon>
        <taxon>Ecdysozoa</taxon>
        <taxon>Arthropoda</taxon>
        <taxon>Hexapoda</taxon>
        <taxon>Insecta</taxon>
        <taxon>Pterygota</taxon>
        <taxon>Neoptera</taxon>
        <taxon>Endopterygota</taxon>
        <taxon>Hymenoptera</taxon>
        <taxon>Apocrita</taxon>
        <taxon>Ichneumonoidea</taxon>
        <taxon>Braconidae</taxon>
        <taxon>Microgastrinae</taxon>
        <taxon>Cotesia</taxon>
    </lineage>
</organism>
<dbReference type="AlphaFoldDB" id="A0A8J2HCA3"/>
<name>A0A8J2HCA3_COTCN</name>
<keyword evidence="1" id="KW-0812">Transmembrane</keyword>
<reference evidence="2" key="1">
    <citation type="submission" date="2021-04" db="EMBL/GenBank/DDBJ databases">
        <authorList>
            <person name="Chebbi M.A.C M."/>
        </authorList>
    </citation>
    <scope>NUCLEOTIDE SEQUENCE</scope>
</reference>
<dbReference type="EMBL" id="CAJNRD030001120">
    <property type="protein sequence ID" value="CAG5093479.1"/>
    <property type="molecule type" value="Genomic_DNA"/>
</dbReference>
<feature type="transmembrane region" description="Helical" evidence="1">
    <location>
        <begin position="7"/>
        <end position="28"/>
    </location>
</feature>
<comment type="caution">
    <text evidence="2">The sequence shown here is derived from an EMBL/GenBank/DDBJ whole genome shotgun (WGS) entry which is preliminary data.</text>
</comment>
<gene>
    <name evidence="2" type="ORF">HICCMSTLAB_LOCUS6869</name>
</gene>
<keyword evidence="1" id="KW-0472">Membrane</keyword>
<proteinExistence type="predicted"/>
<protein>
    <submittedName>
        <fullName evidence="2">Uncharacterized protein</fullName>
    </submittedName>
</protein>
<accession>A0A8J2HCA3</accession>
<keyword evidence="1" id="KW-1133">Transmembrane helix</keyword>
<evidence type="ECO:0000313" key="2">
    <source>
        <dbReference type="EMBL" id="CAG5093479.1"/>
    </source>
</evidence>
<keyword evidence="3" id="KW-1185">Reference proteome</keyword>